<sequence>MARFAVRLLIRLRRAAALVAMPMTAFLLAVLPRTAFAHEKWFTDPVYHPTDWALVFSGRTAVALGGGLAAVAVAGLLQRLIGDPGWPRLPFLHRMASGDVKLLAVQTAIALIYMAVRLALLVPQLTLAPSLLGFAVAAVEVAIAFSFITGVLDRAGAVALLLLGLLVLVLNGPLTLLAQAHYAGIAVAVLLVGSSRQIRAPRPPFDAPEWAARGVAILRVLTGVAILSLALGDKIWNPDLGRAFLEGYPHFNVTHALAGTGLPIALSDDVFVLAAGVIETAAGLLLLSGFLTRAVILVLLVPFNLTVPFLPAEEMIGHLPIFGILYVLLIHGAGSLRGRALDRHGHEDAEAAQDRASHPSSSTVASAAPASGHRSV</sequence>
<keyword evidence="2" id="KW-0472">Membrane</keyword>
<feature type="compositionally biased region" description="Low complexity" evidence="1">
    <location>
        <begin position="358"/>
        <end position="376"/>
    </location>
</feature>
<organism evidence="3">
    <name type="scientific">uncultured Chloroflexota bacterium</name>
    <dbReference type="NCBI Taxonomy" id="166587"/>
    <lineage>
        <taxon>Bacteria</taxon>
        <taxon>Bacillati</taxon>
        <taxon>Chloroflexota</taxon>
        <taxon>environmental samples</taxon>
    </lineage>
</organism>
<feature type="transmembrane region" description="Helical" evidence="2">
    <location>
        <begin position="128"/>
        <end position="148"/>
    </location>
</feature>
<keyword evidence="2" id="KW-0812">Transmembrane</keyword>
<evidence type="ECO:0008006" key="4">
    <source>
        <dbReference type="Google" id="ProtNLM"/>
    </source>
</evidence>
<evidence type="ECO:0000313" key="3">
    <source>
        <dbReference type="EMBL" id="CAA9222470.1"/>
    </source>
</evidence>
<evidence type="ECO:0000256" key="1">
    <source>
        <dbReference type="SAM" id="MobiDB-lite"/>
    </source>
</evidence>
<dbReference type="EMBL" id="CADCTC010000035">
    <property type="protein sequence ID" value="CAA9222470.1"/>
    <property type="molecule type" value="Genomic_DNA"/>
</dbReference>
<name>A0A6J4HEE3_9CHLR</name>
<feature type="transmembrane region" description="Helical" evidence="2">
    <location>
        <begin position="102"/>
        <end position="122"/>
    </location>
</feature>
<feature type="transmembrane region" description="Helical" evidence="2">
    <location>
        <begin position="210"/>
        <end position="231"/>
    </location>
</feature>
<proteinExistence type="predicted"/>
<feature type="transmembrane region" description="Helical" evidence="2">
    <location>
        <begin position="294"/>
        <end position="310"/>
    </location>
</feature>
<accession>A0A6J4HEE3</accession>
<reference evidence="3" key="1">
    <citation type="submission" date="2020-02" db="EMBL/GenBank/DDBJ databases">
        <authorList>
            <person name="Meier V. D."/>
        </authorList>
    </citation>
    <scope>NUCLEOTIDE SEQUENCE</scope>
    <source>
        <strain evidence="3">AVDCRST_MAG77</strain>
    </source>
</reference>
<feature type="transmembrane region" description="Helical" evidence="2">
    <location>
        <begin position="61"/>
        <end position="81"/>
    </location>
</feature>
<protein>
    <recommendedName>
        <fullName evidence="4">DoxX family protein</fullName>
    </recommendedName>
</protein>
<feature type="compositionally biased region" description="Basic and acidic residues" evidence="1">
    <location>
        <begin position="344"/>
        <end position="357"/>
    </location>
</feature>
<gene>
    <name evidence="3" type="ORF">AVDCRST_MAG77-758</name>
</gene>
<feature type="transmembrane region" description="Helical" evidence="2">
    <location>
        <begin position="316"/>
        <end position="336"/>
    </location>
</feature>
<evidence type="ECO:0000256" key="2">
    <source>
        <dbReference type="SAM" id="Phobius"/>
    </source>
</evidence>
<dbReference type="AlphaFoldDB" id="A0A6J4HEE3"/>
<feature type="region of interest" description="Disordered" evidence="1">
    <location>
        <begin position="344"/>
        <end position="376"/>
    </location>
</feature>
<keyword evidence="2" id="KW-1133">Transmembrane helix</keyword>
<feature type="transmembrane region" description="Helical" evidence="2">
    <location>
        <begin position="155"/>
        <end position="174"/>
    </location>
</feature>